<feature type="compositionally biased region" description="Basic and acidic residues" evidence="3">
    <location>
        <begin position="335"/>
        <end position="368"/>
    </location>
</feature>
<dbReference type="PANTHER" id="PTHR10223:SF0">
    <property type="entry name" value="26S PROTEASOME NON-ATPASE REGULATORY SUBUNIT 4"/>
    <property type="match status" value="1"/>
</dbReference>
<protein>
    <recommendedName>
        <fullName evidence="4">VWFA domain-containing protein</fullName>
    </recommendedName>
</protein>
<dbReference type="Pfam" id="PF13519">
    <property type="entry name" value="VWA_2"/>
    <property type="match status" value="2"/>
</dbReference>
<feature type="domain" description="VWFA" evidence="4">
    <location>
        <begin position="6"/>
        <end position="65"/>
    </location>
</feature>
<dbReference type="GO" id="GO:0005634">
    <property type="term" value="C:nucleus"/>
    <property type="evidence" value="ECO:0007669"/>
    <property type="project" value="TreeGrafter"/>
</dbReference>
<name>A0AAV9IT50_CYACA</name>
<dbReference type="InterPro" id="IPR027040">
    <property type="entry name" value="PSMD4"/>
</dbReference>
<dbReference type="GO" id="GO:0031593">
    <property type="term" value="F:polyubiquitin modification-dependent protein binding"/>
    <property type="evidence" value="ECO:0007669"/>
    <property type="project" value="TreeGrafter"/>
</dbReference>
<sequence length="368" mass="38009">MVLEATMVCLDNSEWMRNGDVTPTRMDAQQDAIHLLCNAKLGQNPENTVGLLSLATIGRSPEALAAGSDGAAEAVGASTAATNGTSYGAGGSCKVWITQTQDPGKVLTCLHSVAIEGVLDVLGGLQKAQLALKHRQNKNQRQRIVCFVGSPVVASAEALVRVGRALKKNNVAVDVILFGSEASENEQKMAALVESVNSSDNSHLLVVPAGTQMLAEALMTTPIVLGDEAASVLGASGGDGSGLASMRELGFDPNMDPELAMALRLSLEEEQARQAAAAAAAAASGGSVAEAAPNPGTATNMEVEPSPSAGSASAPDMAAPAASNVTEDNEEMDEEMRLAIEMSKHDYAEDRRGDEHQRPPDDDGHSGK</sequence>
<evidence type="ECO:0000259" key="4">
    <source>
        <dbReference type="Pfam" id="PF13519"/>
    </source>
</evidence>
<feature type="region of interest" description="Disordered" evidence="3">
    <location>
        <begin position="285"/>
        <end position="368"/>
    </location>
</feature>
<evidence type="ECO:0000256" key="3">
    <source>
        <dbReference type="SAM" id="MobiDB-lite"/>
    </source>
</evidence>
<dbReference type="AlphaFoldDB" id="A0AAV9IT50"/>
<keyword evidence="6" id="KW-1185">Reference proteome</keyword>
<dbReference type="Gene3D" id="1.10.287.3990">
    <property type="match status" value="1"/>
</dbReference>
<dbReference type="SUPFAM" id="SSF53300">
    <property type="entry name" value="vWA-like"/>
    <property type="match status" value="1"/>
</dbReference>
<feature type="domain" description="VWFA" evidence="4">
    <location>
        <begin position="90"/>
        <end position="149"/>
    </location>
</feature>
<dbReference type="GO" id="GO:0043161">
    <property type="term" value="P:proteasome-mediated ubiquitin-dependent protein catabolic process"/>
    <property type="evidence" value="ECO:0007669"/>
    <property type="project" value="TreeGrafter"/>
</dbReference>
<dbReference type="GO" id="GO:0005829">
    <property type="term" value="C:cytosol"/>
    <property type="evidence" value="ECO:0007669"/>
    <property type="project" value="TreeGrafter"/>
</dbReference>
<dbReference type="FunFam" id="3.40.50.410:FF:000005">
    <property type="entry name" value="26S proteasome non-ATPase regulatory subunit 4"/>
    <property type="match status" value="1"/>
</dbReference>
<dbReference type="GO" id="GO:0008540">
    <property type="term" value="C:proteasome regulatory particle, base subcomplex"/>
    <property type="evidence" value="ECO:0007669"/>
    <property type="project" value="TreeGrafter"/>
</dbReference>
<dbReference type="InterPro" id="IPR003903">
    <property type="entry name" value="UIM_dom"/>
</dbReference>
<accession>A0AAV9IT50</accession>
<dbReference type="Proteomes" id="UP001301350">
    <property type="component" value="Unassembled WGS sequence"/>
</dbReference>
<evidence type="ECO:0000256" key="2">
    <source>
        <dbReference type="ARBA" id="ARBA00022942"/>
    </source>
</evidence>
<dbReference type="PROSITE" id="PS50330">
    <property type="entry name" value="UIM"/>
    <property type="match status" value="2"/>
</dbReference>
<feature type="compositionally biased region" description="Low complexity" evidence="3">
    <location>
        <begin position="305"/>
        <end position="323"/>
    </location>
</feature>
<evidence type="ECO:0000313" key="5">
    <source>
        <dbReference type="EMBL" id="KAK4535241.1"/>
    </source>
</evidence>
<proteinExistence type="inferred from homology"/>
<dbReference type="Gene3D" id="3.40.50.410">
    <property type="entry name" value="von Willebrand factor, type A domain"/>
    <property type="match status" value="1"/>
</dbReference>
<comment type="similarity">
    <text evidence="1">Belongs to the proteasome subunit S5A family.</text>
</comment>
<dbReference type="InterPro" id="IPR002035">
    <property type="entry name" value="VWF_A"/>
</dbReference>
<evidence type="ECO:0000313" key="6">
    <source>
        <dbReference type="Proteomes" id="UP001301350"/>
    </source>
</evidence>
<dbReference type="SMART" id="SM00726">
    <property type="entry name" value="UIM"/>
    <property type="match status" value="2"/>
</dbReference>
<dbReference type="InterPro" id="IPR036465">
    <property type="entry name" value="vWFA_dom_sf"/>
</dbReference>
<organism evidence="5 6">
    <name type="scientific">Cyanidium caldarium</name>
    <name type="common">Red alga</name>
    <dbReference type="NCBI Taxonomy" id="2771"/>
    <lineage>
        <taxon>Eukaryota</taxon>
        <taxon>Rhodophyta</taxon>
        <taxon>Bangiophyceae</taxon>
        <taxon>Cyanidiales</taxon>
        <taxon>Cyanidiaceae</taxon>
        <taxon>Cyanidium</taxon>
    </lineage>
</organism>
<keyword evidence="2" id="KW-0647">Proteasome</keyword>
<dbReference type="EMBL" id="JANCYW010000004">
    <property type="protein sequence ID" value="KAK4535241.1"/>
    <property type="molecule type" value="Genomic_DNA"/>
</dbReference>
<gene>
    <name evidence="5" type="ORF">CDCA_CDCA04G1266</name>
</gene>
<evidence type="ECO:0000256" key="1">
    <source>
        <dbReference type="ARBA" id="ARBA00005574"/>
    </source>
</evidence>
<dbReference type="PANTHER" id="PTHR10223">
    <property type="entry name" value="26S PROTEASOME NON-ATPASE REGULATORY SUBUNIT 4"/>
    <property type="match status" value="1"/>
</dbReference>
<comment type="caution">
    <text evidence="5">The sequence shown here is derived from an EMBL/GenBank/DDBJ whole genome shotgun (WGS) entry which is preliminary data.</text>
</comment>
<reference evidence="5 6" key="1">
    <citation type="submission" date="2022-07" db="EMBL/GenBank/DDBJ databases">
        <title>Genome-wide signatures of adaptation to extreme environments.</title>
        <authorList>
            <person name="Cho C.H."/>
            <person name="Yoon H.S."/>
        </authorList>
    </citation>
    <scope>NUCLEOTIDE SEQUENCE [LARGE SCALE GENOMIC DNA]</scope>
    <source>
        <strain evidence="5 6">DBV 063 E5</strain>
    </source>
</reference>